<name>A0AAV7T4V6_PLEWA</name>
<sequence>MNGKLYVAADGPPILGWLHQYDLNIVVNPWGTKQNRDLEYVLGWKNKVVDCLSRLPDKTAEECSFESEKVVAARIDATGLQRTCGYCTFTTLGFPDE</sequence>
<evidence type="ECO:0000313" key="2">
    <source>
        <dbReference type="Proteomes" id="UP001066276"/>
    </source>
</evidence>
<dbReference type="Proteomes" id="UP001066276">
    <property type="component" value="Chromosome 4_1"/>
</dbReference>
<dbReference type="EMBL" id="JANPWB010000007">
    <property type="protein sequence ID" value="KAJ1171425.1"/>
    <property type="molecule type" value="Genomic_DNA"/>
</dbReference>
<protein>
    <submittedName>
        <fullName evidence="1">Uncharacterized protein</fullName>
    </submittedName>
</protein>
<reference evidence="1" key="1">
    <citation type="journal article" date="2022" name="bioRxiv">
        <title>Sequencing and chromosome-scale assembly of the giantPleurodeles waltlgenome.</title>
        <authorList>
            <person name="Brown T."/>
            <person name="Elewa A."/>
            <person name="Iarovenko S."/>
            <person name="Subramanian E."/>
            <person name="Araus A.J."/>
            <person name="Petzold A."/>
            <person name="Susuki M."/>
            <person name="Suzuki K.-i.T."/>
            <person name="Hayashi T."/>
            <person name="Toyoda A."/>
            <person name="Oliveira C."/>
            <person name="Osipova E."/>
            <person name="Leigh N.D."/>
            <person name="Simon A."/>
            <person name="Yun M.H."/>
        </authorList>
    </citation>
    <scope>NUCLEOTIDE SEQUENCE</scope>
    <source>
        <strain evidence="1">20211129_DDA</strain>
        <tissue evidence="1">Liver</tissue>
    </source>
</reference>
<organism evidence="1 2">
    <name type="scientific">Pleurodeles waltl</name>
    <name type="common">Iberian ribbed newt</name>
    <dbReference type="NCBI Taxonomy" id="8319"/>
    <lineage>
        <taxon>Eukaryota</taxon>
        <taxon>Metazoa</taxon>
        <taxon>Chordata</taxon>
        <taxon>Craniata</taxon>
        <taxon>Vertebrata</taxon>
        <taxon>Euteleostomi</taxon>
        <taxon>Amphibia</taxon>
        <taxon>Batrachia</taxon>
        <taxon>Caudata</taxon>
        <taxon>Salamandroidea</taxon>
        <taxon>Salamandridae</taxon>
        <taxon>Pleurodelinae</taxon>
        <taxon>Pleurodeles</taxon>
    </lineage>
</organism>
<accession>A0AAV7T4V6</accession>
<dbReference type="AlphaFoldDB" id="A0AAV7T4V6"/>
<comment type="caution">
    <text evidence="1">The sequence shown here is derived from an EMBL/GenBank/DDBJ whole genome shotgun (WGS) entry which is preliminary data.</text>
</comment>
<evidence type="ECO:0000313" key="1">
    <source>
        <dbReference type="EMBL" id="KAJ1171425.1"/>
    </source>
</evidence>
<gene>
    <name evidence="1" type="ORF">NDU88_003287</name>
</gene>
<keyword evidence="2" id="KW-1185">Reference proteome</keyword>
<proteinExistence type="predicted"/>